<feature type="domain" description="Aminoglycoside phosphotransferase" evidence="7">
    <location>
        <begin position="211"/>
        <end position="251"/>
    </location>
</feature>
<evidence type="ECO:0000256" key="3">
    <source>
        <dbReference type="ARBA" id="ARBA00016197"/>
    </source>
</evidence>
<protein>
    <recommendedName>
        <fullName evidence="3">Altered inheritance of mitochondria protein 9, mitochondrial</fullName>
    </recommendedName>
    <alternativeName>
        <fullName evidence="6">Found in mitochondrial proteome protein 29</fullName>
    </alternativeName>
</protein>
<dbReference type="Pfam" id="PF01636">
    <property type="entry name" value="APH"/>
    <property type="match status" value="1"/>
</dbReference>
<evidence type="ECO:0000313" key="8">
    <source>
        <dbReference type="EMBL" id="OJJ86067.1"/>
    </source>
</evidence>
<dbReference type="Proteomes" id="UP000184300">
    <property type="component" value="Unassembled WGS sequence"/>
</dbReference>
<evidence type="ECO:0000256" key="6">
    <source>
        <dbReference type="ARBA" id="ARBA00031849"/>
    </source>
</evidence>
<evidence type="ECO:0000313" key="9">
    <source>
        <dbReference type="Proteomes" id="UP000184300"/>
    </source>
</evidence>
<dbReference type="VEuPathDB" id="FungiDB:ASPGLDRAFT_65230"/>
<reference evidence="9" key="1">
    <citation type="journal article" date="2017" name="Genome Biol.">
        <title>Comparative genomics reveals high biological diversity and specific adaptations in the industrially and medically important fungal genus Aspergillus.</title>
        <authorList>
            <person name="de Vries R.P."/>
            <person name="Riley R."/>
            <person name="Wiebenga A."/>
            <person name="Aguilar-Osorio G."/>
            <person name="Amillis S."/>
            <person name="Uchima C.A."/>
            <person name="Anderluh G."/>
            <person name="Asadollahi M."/>
            <person name="Askin M."/>
            <person name="Barry K."/>
            <person name="Battaglia E."/>
            <person name="Bayram O."/>
            <person name="Benocci T."/>
            <person name="Braus-Stromeyer S.A."/>
            <person name="Caldana C."/>
            <person name="Canovas D."/>
            <person name="Cerqueira G.C."/>
            <person name="Chen F."/>
            <person name="Chen W."/>
            <person name="Choi C."/>
            <person name="Clum A."/>
            <person name="Dos Santos R.A."/>
            <person name="Damasio A.R."/>
            <person name="Diallinas G."/>
            <person name="Emri T."/>
            <person name="Fekete E."/>
            <person name="Flipphi M."/>
            <person name="Freyberg S."/>
            <person name="Gallo A."/>
            <person name="Gournas C."/>
            <person name="Habgood R."/>
            <person name="Hainaut M."/>
            <person name="Harispe M.L."/>
            <person name="Henrissat B."/>
            <person name="Hilden K.S."/>
            <person name="Hope R."/>
            <person name="Hossain A."/>
            <person name="Karabika E."/>
            <person name="Karaffa L."/>
            <person name="Karanyi Z."/>
            <person name="Krasevec N."/>
            <person name="Kuo A."/>
            <person name="Kusch H."/>
            <person name="LaButti K."/>
            <person name="Lagendijk E.L."/>
            <person name="Lapidus A."/>
            <person name="Levasseur A."/>
            <person name="Lindquist E."/>
            <person name="Lipzen A."/>
            <person name="Logrieco A.F."/>
            <person name="MacCabe A."/>
            <person name="Maekelae M.R."/>
            <person name="Malavazi I."/>
            <person name="Melin P."/>
            <person name="Meyer V."/>
            <person name="Mielnichuk N."/>
            <person name="Miskei M."/>
            <person name="Molnar A.P."/>
            <person name="Mule G."/>
            <person name="Ngan C.Y."/>
            <person name="Orejas M."/>
            <person name="Orosz E."/>
            <person name="Ouedraogo J.P."/>
            <person name="Overkamp K.M."/>
            <person name="Park H.-S."/>
            <person name="Perrone G."/>
            <person name="Piumi F."/>
            <person name="Punt P.J."/>
            <person name="Ram A.F."/>
            <person name="Ramon A."/>
            <person name="Rauscher S."/>
            <person name="Record E."/>
            <person name="Riano-Pachon D.M."/>
            <person name="Robert V."/>
            <person name="Roehrig J."/>
            <person name="Ruller R."/>
            <person name="Salamov A."/>
            <person name="Salih N.S."/>
            <person name="Samson R.A."/>
            <person name="Sandor E."/>
            <person name="Sanguinetti M."/>
            <person name="Schuetze T."/>
            <person name="Sepcic K."/>
            <person name="Shelest E."/>
            <person name="Sherlock G."/>
            <person name="Sophianopoulou V."/>
            <person name="Squina F.M."/>
            <person name="Sun H."/>
            <person name="Susca A."/>
            <person name="Todd R.B."/>
            <person name="Tsang A."/>
            <person name="Unkles S.E."/>
            <person name="van de Wiele N."/>
            <person name="van Rossen-Uffink D."/>
            <person name="Oliveira J.V."/>
            <person name="Vesth T.C."/>
            <person name="Visser J."/>
            <person name="Yu J.-H."/>
            <person name="Zhou M."/>
            <person name="Andersen M.R."/>
            <person name="Archer D.B."/>
            <person name="Baker S.E."/>
            <person name="Benoit I."/>
            <person name="Brakhage A.A."/>
            <person name="Braus G.H."/>
            <person name="Fischer R."/>
            <person name="Frisvad J.C."/>
            <person name="Goldman G.H."/>
            <person name="Houbraken J."/>
            <person name="Oakley B."/>
            <person name="Pocsi I."/>
            <person name="Scazzocchio C."/>
            <person name="Seiboth B."/>
            <person name="vanKuyk P.A."/>
            <person name="Wortman J."/>
            <person name="Dyer P.S."/>
            <person name="Grigoriev I.V."/>
        </authorList>
    </citation>
    <scope>NUCLEOTIDE SEQUENCE [LARGE SCALE GENOMIC DNA]</scope>
    <source>
        <strain evidence="9">CBS 516.65</strain>
    </source>
</reference>
<dbReference type="InterPro" id="IPR002575">
    <property type="entry name" value="Aminoglycoside_PTrfase"/>
</dbReference>
<dbReference type="GeneID" id="34465130"/>
<name>A0A1L9VQ76_ASPGL</name>
<evidence type="ECO:0000256" key="5">
    <source>
        <dbReference type="ARBA" id="ARBA00023128"/>
    </source>
</evidence>
<evidence type="ECO:0000256" key="2">
    <source>
        <dbReference type="ARBA" id="ARBA00005543"/>
    </source>
</evidence>
<dbReference type="OrthoDB" id="2831558at2759"/>
<dbReference type="InterPro" id="IPR051035">
    <property type="entry name" value="Mito_inheritance_9"/>
</dbReference>
<dbReference type="AlphaFoldDB" id="A0A1L9VQ76"/>
<evidence type="ECO:0000256" key="1">
    <source>
        <dbReference type="ARBA" id="ARBA00004173"/>
    </source>
</evidence>
<accession>A0A1L9VQ76</accession>
<dbReference type="SUPFAM" id="SSF56112">
    <property type="entry name" value="Protein kinase-like (PK-like)"/>
    <property type="match status" value="1"/>
</dbReference>
<dbReference type="EMBL" id="KV878893">
    <property type="protein sequence ID" value="OJJ86067.1"/>
    <property type="molecule type" value="Genomic_DNA"/>
</dbReference>
<keyword evidence="4" id="KW-0809">Transit peptide</keyword>
<keyword evidence="9" id="KW-1185">Reference proteome</keyword>
<dbReference type="PANTHER" id="PTHR36091">
    <property type="entry name" value="ALTERED INHERITANCE OF MITOCHONDRIA PROTEIN 9, MITOCHONDRIAL"/>
    <property type="match status" value="1"/>
</dbReference>
<sequence>MFDEQKELSERYVKFNVQELMKAAINVCEGATNCGITKCAEGFSNKGFILTMDNGSEVFAKIPNLIAGPARLTIASEVVTRELLRDVFKIPVPRVLAWSSDPNNPVEAEYIIEERATGRKLQSIDQVVDMENRLTGITFDSHGCIYFMEDLRTLIDETGVDIAPLGPGSLKHFSLGPLTSRELWEGARRDMKLDRGPLAPYLVPGSTDRLASANVLWHPDLHLENIFVDSVTGKITGIVDWQLACVTPMFYQSDVPRLCQHFGTVWEG</sequence>
<organism evidence="8 9">
    <name type="scientific">Aspergillus glaucus CBS 516.65</name>
    <dbReference type="NCBI Taxonomy" id="1160497"/>
    <lineage>
        <taxon>Eukaryota</taxon>
        <taxon>Fungi</taxon>
        <taxon>Dikarya</taxon>
        <taxon>Ascomycota</taxon>
        <taxon>Pezizomycotina</taxon>
        <taxon>Eurotiomycetes</taxon>
        <taxon>Eurotiomycetidae</taxon>
        <taxon>Eurotiales</taxon>
        <taxon>Aspergillaceae</taxon>
        <taxon>Aspergillus</taxon>
        <taxon>Aspergillus subgen. Aspergillus</taxon>
    </lineage>
</organism>
<dbReference type="InterPro" id="IPR011009">
    <property type="entry name" value="Kinase-like_dom_sf"/>
</dbReference>
<comment type="subcellular location">
    <subcellularLocation>
        <location evidence="1">Mitochondrion</location>
    </subcellularLocation>
</comment>
<gene>
    <name evidence="8" type="ORF">ASPGLDRAFT_65230</name>
</gene>
<keyword evidence="5" id="KW-0496">Mitochondrion</keyword>
<comment type="similarity">
    <text evidence="2">Belongs to the AIM9 family.</text>
</comment>
<dbReference type="PANTHER" id="PTHR36091:SF1">
    <property type="entry name" value="ALTERED INHERITANCE OF MITOCHONDRIA PROTEIN 9, MITOCHONDRIAL"/>
    <property type="match status" value="1"/>
</dbReference>
<evidence type="ECO:0000256" key="4">
    <source>
        <dbReference type="ARBA" id="ARBA00022946"/>
    </source>
</evidence>
<dbReference type="Gene3D" id="3.90.1200.10">
    <property type="match status" value="1"/>
</dbReference>
<proteinExistence type="inferred from homology"/>
<dbReference type="RefSeq" id="XP_022402761.1">
    <property type="nucleotide sequence ID" value="XM_022548870.1"/>
</dbReference>
<dbReference type="GO" id="GO:0005739">
    <property type="term" value="C:mitochondrion"/>
    <property type="evidence" value="ECO:0007669"/>
    <property type="project" value="TreeGrafter"/>
</dbReference>
<evidence type="ECO:0000259" key="7">
    <source>
        <dbReference type="Pfam" id="PF01636"/>
    </source>
</evidence>